<protein>
    <submittedName>
        <fullName evidence="1">Uncharacterized protein</fullName>
    </submittedName>
</protein>
<dbReference type="AlphaFoldDB" id="A0A7R9WW35"/>
<gene>
    <name evidence="1" type="ORF">CAUS1442_LOCUS7780</name>
</gene>
<name>A0A7R9WW35_9STRA</name>
<accession>A0A7R9WW35</accession>
<sequence length="129" mass="14587">MHTPHIALLNTSQRLSVANFPDLIQCHVVSQRLPSLLESSLDDSLPFLLCAKTWDSSAECNNQNFPLIQISLSLSCLCESLNERQRARGKRRKSNIVRNKLPTMTSARAIEEKMILVFSAFWNDESVIS</sequence>
<organism evidence="1">
    <name type="scientific">Craspedostauros australis</name>
    <dbReference type="NCBI Taxonomy" id="1486917"/>
    <lineage>
        <taxon>Eukaryota</taxon>
        <taxon>Sar</taxon>
        <taxon>Stramenopiles</taxon>
        <taxon>Ochrophyta</taxon>
        <taxon>Bacillariophyta</taxon>
        <taxon>Bacillariophyceae</taxon>
        <taxon>Bacillariophycidae</taxon>
        <taxon>Naviculales</taxon>
        <taxon>Naviculaceae</taxon>
        <taxon>Craspedostauros</taxon>
    </lineage>
</organism>
<dbReference type="EMBL" id="HBEF01012356">
    <property type="protein sequence ID" value="CAD8335675.1"/>
    <property type="molecule type" value="Transcribed_RNA"/>
</dbReference>
<evidence type="ECO:0000313" key="1">
    <source>
        <dbReference type="EMBL" id="CAD8335675.1"/>
    </source>
</evidence>
<proteinExistence type="predicted"/>
<reference evidence="1" key="1">
    <citation type="submission" date="2021-01" db="EMBL/GenBank/DDBJ databases">
        <authorList>
            <person name="Corre E."/>
            <person name="Pelletier E."/>
            <person name="Niang G."/>
            <person name="Scheremetjew M."/>
            <person name="Finn R."/>
            <person name="Kale V."/>
            <person name="Holt S."/>
            <person name="Cochrane G."/>
            <person name="Meng A."/>
            <person name="Brown T."/>
            <person name="Cohen L."/>
        </authorList>
    </citation>
    <scope>NUCLEOTIDE SEQUENCE</scope>
    <source>
        <strain evidence="1">CCMP3328</strain>
    </source>
</reference>